<feature type="region of interest" description="Disordered" evidence="6">
    <location>
        <begin position="122"/>
        <end position="141"/>
    </location>
</feature>
<dbReference type="PANTHER" id="PTHR19302">
    <property type="entry name" value="GAMMA TUBULIN COMPLEX PROTEIN"/>
    <property type="match status" value="1"/>
</dbReference>
<dbReference type="GO" id="GO:0031122">
    <property type="term" value="P:cytoplasmic microtubule organization"/>
    <property type="evidence" value="ECO:0007669"/>
    <property type="project" value="TreeGrafter"/>
</dbReference>
<feature type="region of interest" description="Disordered" evidence="6">
    <location>
        <begin position="408"/>
        <end position="427"/>
    </location>
</feature>
<proteinExistence type="inferred from homology"/>
<dbReference type="GO" id="GO:0044732">
    <property type="term" value="C:mitotic spindle pole body"/>
    <property type="evidence" value="ECO:0007669"/>
    <property type="project" value="TreeGrafter"/>
</dbReference>
<keyword evidence="3 5" id="KW-0493">Microtubule</keyword>
<dbReference type="GO" id="GO:0051011">
    <property type="term" value="F:microtubule minus-end binding"/>
    <property type="evidence" value="ECO:0007669"/>
    <property type="project" value="TreeGrafter"/>
</dbReference>
<name>A0A5C3FAU3_9BASI</name>
<evidence type="ECO:0000256" key="2">
    <source>
        <dbReference type="ARBA" id="ARBA00022490"/>
    </source>
</evidence>
<dbReference type="GO" id="GO:0051225">
    <property type="term" value="P:spindle assembly"/>
    <property type="evidence" value="ECO:0007669"/>
    <property type="project" value="TreeGrafter"/>
</dbReference>
<dbReference type="InterPro" id="IPR042241">
    <property type="entry name" value="GCP_C_sf"/>
</dbReference>
<dbReference type="PANTHER" id="PTHR19302:SF13">
    <property type="entry name" value="GAMMA-TUBULIN COMPLEX COMPONENT 2"/>
    <property type="match status" value="1"/>
</dbReference>
<dbReference type="OrthoDB" id="2192946at2759"/>
<feature type="domain" description="Gamma tubulin complex component protein N-terminal" evidence="8">
    <location>
        <begin position="262"/>
        <end position="654"/>
    </location>
</feature>
<organism evidence="9 10">
    <name type="scientific">Pseudozyma flocculosa</name>
    <dbReference type="NCBI Taxonomy" id="84751"/>
    <lineage>
        <taxon>Eukaryota</taxon>
        <taxon>Fungi</taxon>
        <taxon>Dikarya</taxon>
        <taxon>Basidiomycota</taxon>
        <taxon>Ustilaginomycotina</taxon>
        <taxon>Ustilaginomycetes</taxon>
        <taxon>Ustilaginales</taxon>
        <taxon>Ustilaginaceae</taxon>
        <taxon>Pseudozyma</taxon>
    </lineage>
</organism>
<feature type="compositionally biased region" description="Acidic residues" evidence="6">
    <location>
        <begin position="408"/>
        <end position="421"/>
    </location>
</feature>
<dbReference type="Pfam" id="PF17681">
    <property type="entry name" value="GCP_N_terminal"/>
    <property type="match status" value="1"/>
</dbReference>
<feature type="compositionally biased region" description="Low complexity" evidence="6">
    <location>
        <begin position="221"/>
        <end position="236"/>
    </location>
</feature>
<keyword evidence="4 5" id="KW-0206">Cytoskeleton</keyword>
<protein>
    <recommendedName>
        <fullName evidence="5">Spindle pole body component</fullName>
    </recommendedName>
</protein>
<dbReference type="InterPro" id="IPR041470">
    <property type="entry name" value="GCP_N"/>
</dbReference>
<evidence type="ECO:0000256" key="4">
    <source>
        <dbReference type="ARBA" id="ARBA00023212"/>
    </source>
</evidence>
<evidence type="ECO:0000313" key="9">
    <source>
        <dbReference type="EMBL" id="SPO40795.1"/>
    </source>
</evidence>
<dbReference type="GO" id="GO:0005874">
    <property type="term" value="C:microtubule"/>
    <property type="evidence" value="ECO:0007669"/>
    <property type="project" value="UniProtKB-KW"/>
</dbReference>
<evidence type="ECO:0000256" key="5">
    <source>
        <dbReference type="RuleBase" id="RU363050"/>
    </source>
</evidence>
<dbReference type="GO" id="GO:0007020">
    <property type="term" value="P:microtubule nucleation"/>
    <property type="evidence" value="ECO:0007669"/>
    <property type="project" value="InterPro"/>
</dbReference>
<comment type="similarity">
    <text evidence="1 5">Belongs to the TUBGCP family.</text>
</comment>
<sequence length="1010" mass="113273">MSSRLRTSSAGLGSGGSGGVPATPARSMRKRNNLQLSAKQFDKMSRRIAAVQKSATKHGRADTPDEVNEETAGIARIDSIPELGEGGHRRTSSYVIAEGDEGAPDPSEPKVRTTTEFHLRRFGKAPISRGLSQGAGKGPDGAALAAAAAKSLKGKGHAHPDSFLNEGSFIFNPLNRRVPQPSPRKARTASGSSKPHVKAVSDPSSSTRPATLPTQPGPSSATRTAAATTAPTTQGADGAHDSEDAAIPLSRADKEIQEALILEDLLHVMLGVEGQYIQYAEGYDPESPASRLKGATFTIDPALDPPLKDLAERVLPIATYFTSISAFIEMDSGLEYGTVNHALCSGIRDLLQDYEVLVVQLEHQLATSPTFTLQKLWCWIQETLRTLQMVHSLTEEIASITHADLFEQDDDDDSSDSDDGSEISGTSQLERERRALLGLDDPQEEGIEGGIAKGGEVLSMLWTRITKMSGDPKAHRLYTTLFHRASQPYARTLVKWITTGDLSDTYEEFMVMEDAKVTRASLESDPTDEYWETRYTLRDETMLARRERQRQLGLDIDADLEGDESDEATTRGFLTGGAKIPTFLEPWKHKILLAGKYLNVIRECGLEVKQPDDGSDGAAAEDRETIVMNDENFFRRIESAYQKANSELLRLLIQDQHIIERLRAVKHFLFYSESDFLMSFLEQAGHELRKTVNPQRIRETTQVRLQTHLGAVLGSSSTVGFHDPYREDIRVELASEGAYEQLKRIADIKGGIESTKALQKAEKAKQKAGKDKEAVVSSLFQFDVAVKFPVSLVISKKNILRWQFVHRCLTNLKMLERALCDVWTEHNEAHWRTPIRDHAPLEAWKRRVFKLRHRMTFFIQQVLAFQMMEVIEPNWRDLEAKMEHAKTVDQFMKDHFEYLNRCRKECMLTDLRYLEYHSRLMNYVSVFHENRVRFRDQLQIECSRWEAEKLEKGAEAAQPSIQQATIDFLAKFEHAWDRGVRTLRDIVNLLSTTDNPAALPLAYRLQSALL</sequence>
<dbReference type="Proteomes" id="UP000323386">
    <property type="component" value="Unassembled WGS sequence"/>
</dbReference>
<evidence type="ECO:0000256" key="1">
    <source>
        <dbReference type="ARBA" id="ARBA00010337"/>
    </source>
</evidence>
<evidence type="ECO:0000256" key="3">
    <source>
        <dbReference type="ARBA" id="ARBA00022701"/>
    </source>
</evidence>
<dbReference type="InterPro" id="IPR040457">
    <property type="entry name" value="GCP_C"/>
</dbReference>
<feature type="region of interest" description="Disordered" evidence="6">
    <location>
        <begin position="1"/>
        <end position="32"/>
    </location>
</feature>
<evidence type="ECO:0000259" key="7">
    <source>
        <dbReference type="Pfam" id="PF04130"/>
    </source>
</evidence>
<evidence type="ECO:0000313" key="10">
    <source>
        <dbReference type="Proteomes" id="UP000323386"/>
    </source>
</evidence>
<dbReference type="GO" id="GO:0000930">
    <property type="term" value="C:gamma-tubulin complex"/>
    <property type="evidence" value="ECO:0007669"/>
    <property type="project" value="TreeGrafter"/>
</dbReference>
<dbReference type="Pfam" id="PF04130">
    <property type="entry name" value="GCP_C_terminal"/>
    <property type="match status" value="1"/>
</dbReference>
<feature type="compositionally biased region" description="Polar residues" evidence="6">
    <location>
        <begin position="202"/>
        <end position="220"/>
    </location>
</feature>
<feature type="region of interest" description="Disordered" evidence="6">
    <location>
        <begin position="174"/>
        <end position="241"/>
    </location>
</feature>
<dbReference type="EMBL" id="OOIP01000022">
    <property type="protein sequence ID" value="SPO40795.1"/>
    <property type="molecule type" value="Genomic_DNA"/>
</dbReference>
<evidence type="ECO:0000259" key="8">
    <source>
        <dbReference type="Pfam" id="PF17681"/>
    </source>
</evidence>
<comment type="subcellular location">
    <subcellularLocation>
        <location evidence="5">Cytoplasm</location>
        <location evidence="5">Cytoskeleton</location>
        <location evidence="5">Microtubule organizing center</location>
    </subcellularLocation>
</comment>
<feature type="domain" description="Gamma tubulin complex component C-terminal" evidence="7">
    <location>
        <begin position="659"/>
        <end position="1005"/>
    </location>
</feature>
<reference evidence="9 10" key="1">
    <citation type="submission" date="2018-03" db="EMBL/GenBank/DDBJ databases">
        <authorList>
            <person name="Guldener U."/>
        </authorList>
    </citation>
    <scope>NUCLEOTIDE SEQUENCE [LARGE SCALE GENOMIC DNA]</scope>
    <source>
        <strain evidence="9 10">DAOM196992</strain>
    </source>
</reference>
<evidence type="ECO:0000256" key="6">
    <source>
        <dbReference type="SAM" id="MobiDB-lite"/>
    </source>
</evidence>
<gene>
    <name evidence="9" type="ORF">PSFLO_06277</name>
</gene>
<dbReference type="InterPro" id="IPR007259">
    <property type="entry name" value="GCP"/>
</dbReference>
<feature type="region of interest" description="Disordered" evidence="6">
    <location>
        <begin position="50"/>
        <end position="112"/>
    </location>
</feature>
<dbReference type="GO" id="GO:0000922">
    <property type="term" value="C:spindle pole"/>
    <property type="evidence" value="ECO:0007669"/>
    <property type="project" value="InterPro"/>
</dbReference>
<keyword evidence="2 5" id="KW-0963">Cytoplasm</keyword>
<dbReference type="GO" id="GO:0051321">
    <property type="term" value="P:meiotic cell cycle"/>
    <property type="evidence" value="ECO:0007669"/>
    <property type="project" value="TreeGrafter"/>
</dbReference>
<dbReference type="GO" id="GO:0000278">
    <property type="term" value="P:mitotic cell cycle"/>
    <property type="evidence" value="ECO:0007669"/>
    <property type="project" value="TreeGrafter"/>
</dbReference>
<accession>A0A5C3FAU3</accession>
<dbReference type="Gene3D" id="1.20.120.1900">
    <property type="entry name" value="Gamma-tubulin complex, C-terminal domain"/>
    <property type="match status" value="1"/>
</dbReference>
<dbReference type="GO" id="GO:0043015">
    <property type="term" value="F:gamma-tubulin binding"/>
    <property type="evidence" value="ECO:0007669"/>
    <property type="project" value="InterPro"/>
</dbReference>
<feature type="compositionally biased region" description="Low complexity" evidence="6">
    <location>
        <begin position="1"/>
        <end position="11"/>
    </location>
</feature>
<dbReference type="AlphaFoldDB" id="A0A5C3FAU3"/>
<keyword evidence="10" id="KW-1185">Reference proteome</keyword>